<sequence length="556" mass="61791">MKSLNNNPCDVSRCVAGPVVSLLVALSAANVMAANNAPLMEQGIQFGDPAPGRAMIWSRSDRPARMMVEYAFNEQFDDSQTVKGPYALESSDFTARQDLVGLPPGEDVYVKVWFEDLTNARAKSEAVTGHFHTIGKYDNIRFIWGGDTAGQGWGINESFGGMRIYEAMRQVEPQFFIQSGDSVYSDGPIPDSKPAENGQIWTNLVTPEVSKVAETLDEFRGRYKYNLLDENLRRFNAEVPQIWQWDDHEVVNNWSDAKDLGQDARYTVKDVPLLIARAAKAFHEYAPLRPHDAEEPDRIYRKLSYGRLLDVFVIDMRSYRGPNTGNLQTEEGVETAFLGETQLAWLKNELKRSRATWKIISADMPIGLNIGDGTDAQGKARWEAIANGDNGPAVGRELEIARLLSFIKHESINNIIWLTADVHYAAAHYYDPAKAGTRDFAPFWEFVAGPLNAGSFGPNSTDGTFGPRVVFAKAPPAGQVNLSPFAGLQFFGEVNIDRKSRTLTVDLKDIDGKIVFSKTLDSEANSFLSGNNFHPIHIPGADRSHVHPFVARREAD</sequence>
<dbReference type="InterPro" id="IPR018946">
    <property type="entry name" value="PhoD-like_MPP"/>
</dbReference>
<dbReference type="AlphaFoldDB" id="A0A8S0XEP2"/>
<reference evidence="4 5" key="1">
    <citation type="submission" date="2020-02" db="EMBL/GenBank/DDBJ databases">
        <authorList>
            <person name="Hogendoorn C."/>
        </authorList>
    </citation>
    <scope>NUCLEOTIDE SEQUENCE [LARGE SCALE GENOMIC DNA]</scope>
    <source>
        <strain evidence="4">METHB21</strain>
    </source>
</reference>
<evidence type="ECO:0000313" key="4">
    <source>
        <dbReference type="EMBL" id="CAA9889934.1"/>
    </source>
</evidence>
<evidence type="ECO:0000259" key="2">
    <source>
        <dbReference type="Pfam" id="PF09423"/>
    </source>
</evidence>
<dbReference type="InterPro" id="IPR052900">
    <property type="entry name" value="Phospholipid_Metab_Enz"/>
</dbReference>
<feature type="chain" id="PRO_5035892341" evidence="1">
    <location>
        <begin position="34"/>
        <end position="556"/>
    </location>
</feature>
<dbReference type="Gene3D" id="3.60.21.70">
    <property type="entry name" value="PhoD-like phosphatase"/>
    <property type="match status" value="1"/>
</dbReference>
<evidence type="ECO:0000313" key="5">
    <source>
        <dbReference type="Proteomes" id="UP000494216"/>
    </source>
</evidence>
<dbReference type="PANTHER" id="PTHR43606:SF1">
    <property type="entry name" value="PHOD-LIKE PHOSPHATASE METALLOPHOSPHATASE DOMAIN-CONTAINING PROTEIN"/>
    <property type="match status" value="1"/>
</dbReference>
<dbReference type="InterPro" id="IPR032093">
    <property type="entry name" value="PhoD_N"/>
</dbReference>
<organism evidence="4 5">
    <name type="scientific">Candidatus Methylobacter favarea</name>
    <dbReference type="NCBI Taxonomy" id="2707345"/>
    <lineage>
        <taxon>Bacteria</taxon>
        <taxon>Pseudomonadati</taxon>
        <taxon>Pseudomonadota</taxon>
        <taxon>Gammaproteobacteria</taxon>
        <taxon>Methylococcales</taxon>
        <taxon>Methylococcaceae</taxon>
        <taxon>Methylobacter</taxon>
    </lineage>
</organism>
<feature type="domain" description="PhoD-like phosphatase metallophosphatase" evidence="2">
    <location>
        <begin position="148"/>
        <end position="507"/>
    </location>
</feature>
<evidence type="ECO:0000256" key="1">
    <source>
        <dbReference type="SAM" id="SignalP"/>
    </source>
</evidence>
<dbReference type="Proteomes" id="UP000494216">
    <property type="component" value="Unassembled WGS sequence"/>
</dbReference>
<dbReference type="RefSeq" id="WP_174624907.1">
    <property type="nucleotide sequence ID" value="NZ_CADCXN010000043.1"/>
</dbReference>
<dbReference type="SUPFAM" id="SSF56300">
    <property type="entry name" value="Metallo-dependent phosphatases"/>
    <property type="match status" value="1"/>
</dbReference>
<accession>A0A8S0XEP2</accession>
<dbReference type="Pfam" id="PF09423">
    <property type="entry name" value="PhoD"/>
    <property type="match status" value="1"/>
</dbReference>
<feature type="signal peptide" evidence="1">
    <location>
        <begin position="1"/>
        <end position="33"/>
    </location>
</feature>
<dbReference type="PANTHER" id="PTHR43606">
    <property type="entry name" value="PHOSPHATASE, PUTATIVE (AFU_ORTHOLOGUE AFUA_6G08710)-RELATED"/>
    <property type="match status" value="1"/>
</dbReference>
<dbReference type="InterPro" id="IPR029052">
    <property type="entry name" value="Metallo-depent_PP-like"/>
</dbReference>
<comment type="caution">
    <text evidence="4">The sequence shown here is derived from an EMBL/GenBank/DDBJ whole genome shotgun (WGS) entry which is preliminary data.</text>
</comment>
<keyword evidence="1" id="KW-0732">Signal</keyword>
<dbReference type="EMBL" id="CADCXN010000043">
    <property type="protein sequence ID" value="CAA9889934.1"/>
    <property type="molecule type" value="Genomic_DNA"/>
</dbReference>
<proteinExistence type="predicted"/>
<name>A0A8S0XEP2_9GAMM</name>
<protein>
    <submittedName>
        <fullName evidence="4">Alkaline phosphatase</fullName>
    </submittedName>
</protein>
<gene>
    <name evidence="4" type="ORF">METHB2_160001</name>
</gene>
<feature type="domain" description="Phospholipase D N-terminal" evidence="3">
    <location>
        <begin position="42"/>
        <end position="133"/>
    </location>
</feature>
<evidence type="ECO:0000259" key="3">
    <source>
        <dbReference type="Pfam" id="PF16655"/>
    </source>
</evidence>
<dbReference type="InterPro" id="IPR038607">
    <property type="entry name" value="PhoD-like_sf"/>
</dbReference>
<dbReference type="CDD" id="cd07389">
    <property type="entry name" value="MPP_PhoD"/>
    <property type="match status" value="1"/>
</dbReference>
<dbReference type="Pfam" id="PF16655">
    <property type="entry name" value="PhoD_N"/>
    <property type="match status" value="1"/>
</dbReference>
<keyword evidence="5" id="KW-1185">Reference proteome</keyword>